<dbReference type="EMBL" id="CAJGYO010000003">
    <property type="protein sequence ID" value="CAD6220879.1"/>
    <property type="molecule type" value="Genomic_DNA"/>
</dbReference>
<dbReference type="Proteomes" id="UP000604825">
    <property type="component" value="Unassembled WGS sequence"/>
</dbReference>
<dbReference type="AlphaFoldDB" id="A0A811NAK6"/>
<evidence type="ECO:0000256" key="3">
    <source>
        <dbReference type="SAM" id="MobiDB-lite"/>
    </source>
</evidence>
<organism evidence="5 6">
    <name type="scientific">Miscanthus lutarioriparius</name>
    <dbReference type="NCBI Taxonomy" id="422564"/>
    <lineage>
        <taxon>Eukaryota</taxon>
        <taxon>Viridiplantae</taxon>
        <taxon>Streptophyta</taxon>
        <taxon>Embryophyta</taxon>
        <taxon>Tracheophyta</taxon>
        <taxon>Spermatophyta</taxon>
        <taxon>Magnoliopsida</taxon>
        <taxon>Liliopsida</taxon>
        <taxon>Poales</taxon>
        <taxon>Poaceae</taxon>
        <taxon>PACMAD clade</taxon>
        <taxon>Panicoideae</taxon>
        <taxon>Andropogonodae</taxon>
        <taxon>Andropogoneae</taxon>
        <taxon>Saccharinae</taxon>
        <taxon>Miscanthus</taxon>
    </lineage>
</organism>
<dbReference type="InterPro" id="IPR000504">
    <property type="entry name" value="RRM_dom"/>
</dbReference>
<evidence type="ECO:0000256" key="2">
    <source>
        <dbReference type="PROSITE-ProRule" id="PRU00176"/>
    </source>
</evidence>
<dbReference type="PANTHER" id="PTHR21245">
    <property type="entry name" value="HETEROGENEOUS NUCLEAR RIBONUCLEOPROTEIN"/>
    <property type="match status" value="1"/>
</dbReference>
<dbReference type="OrthoDB" id="3800936at2759"/>
<protein>
    <recommendedName>
        <fullName evidence="4">RRM domain-containing protein</fullName>
    </recommendedName>
</protein>
<feature type="domain" description="RRM" evidence="4">
    <location>
        <begin position="298"/>
        <end position="367"/>
    </location>
</feature>
<name>A0A811NAK6_9POAL</name>
<keyword evidence="1 2" id="KW-0694">RNA-binding</keyword>
<sequence>MKLRRLAPPAASAALPSPSPPPRHQAPGALQLPSAQAPSKKRRVSPSPPKTATPVPPPPPALATSAPAAAFLSPYSLPQGDTTTEPAYVDSPTAPPPAADEKPSTPSPPATETRPVALRPVLAREARKMKRTVIITRNPVPKGTLAARKAAVGELPAGKNAALDEMADEEQNARKIEAEELPSGFNVVDVDETLLGSAQKTLLGEEAVGGGTLIGKPVANTDSDACEAEELASTSIGKEEFGISDRAERQRRMTEVFVCGLDNDMKEEDVRSVFGWAGEITEAICWKLCQVEALDGNDKIVVENIDKKWKKEDIMKLLHKTGVENIDAVTLMADCDNPGYNCGYAFLELETERDAWMAYIKLSRKGV</sequence>
<dbReference type="InterPro" id="IPR012677">
    <property type="entry name" value="Nucleotide-bd_a/b_plait_sf"/>
</dbReference>
<feature type="compositionally biased region" description="Low complexity" evidence="3">
    <location>
        <begin position="1"/>
        <end position="16"/>
    </location>
</feature>
<keyword evidence="6" id="KW-1185">Reference proteome</keyword>
<evidence type="ECO:0000313" key="5">
    <source>
        <dbReference type="EMBL" id="CAD6220879.1"/>
    </source>
</evidence>
<dbReference type="Gene3D" id="3.30.70.330">
    <property type="match status" value="1"/>
</dbReference>
<dbReference type="PROSITE" id="PS50102">
    <property type="entry name" value="RRM"/>
    <property type="match status" value="1"/>
</dbReference>
<evidence type="ECO:0000256" key="1">
    <source>
        <dbReference type="ARBA" id="ARBA00022884"/>
    </source>
</evidence>
<dbReference type="SUPFAM" id="SSF54928">
    <property type="entry name" value="RNA-binding domain, RBD"/>
    <property type="match status" value="2"/>
</dbReference>
<reference evidence="5" key="1">
    <citation type="submission" date="2020-10" db="EMBL/GenBank/DDBJ databases">
        <authorList>
            <person name="Han B."/>
            <person name="Lu T."/>
            <person name="Zhao Q."/>
            <person name="Huang X."/>
            <person name="Zhao Y."/>
        </authorList>
    </citation>
    <scope>NUCLEOTIDE SEQUENCE</scope>
</reference>
<comment type="caution">
    <text evidence="5">The sequence shown here is derived from an EMBL/GenBank/DDBJ whole genome shotgun (WGS) entry which is preliminary data.</text>
</comment>
<dbReference type="CDD" id="cd00590">
    <property type="entry name" value="RRM_SF"/>
    <property type="match status" value="1"/>
</dbReference>
<evidence type="ECO:0000313" key="6">
    <source>
        <dbReference type="Proteomes" id="UP000604825"/>
    </source>
</evidence>
<feature type="compositionally biased region" description="Pro residues" evidence="3">
    <location>
        <begin position="46"/>
        <end position="61"/>
    </location>
</feature>
<gene>
    <name evidence="5" type="ORF">NCGR_LOCUS14297</name>
</gene>
<accession>A0A811NAK6</accession>
<dbReference type="GO" id="GO:0003723">
    <property type="term" value="F:RNA binding"/>
    <property type="evidence" value="ECO:0007669"/>
    <property type="project" value="UniProtKB-UniRule"/>
</dbReference>
<evidence type="ECO:0000259" key="4">
    <source>
        <dbReference type="PROSITE" id="PS50102"/>
    </source>
</evidence>
<dbReference type="InterPro" id="IPR035979">
    <property type="entry name" value="RBD_domain_sf"/>
</dbReference>
<feature type="region of interest" description="Disordered" evidence="3">
    <location>
        <begin position="1"/>
        <end position="116"/>
    </location>
</feature>
<proteinExistence type="predicted"/>